<dbReference type="Pfam" id="PF03552">
    <property type="entry name" value="Cellulose_synt"/>
    <property type="match status" value="1"/>
</dbReference>
<feature type="transmembrane region" description="Helical" evidence="10">
    <location>
        <begin position="497"/>
        <end position="513"/>
    </location>
</feature>
<keyword evidence="2" id="KW-0328">Glycosyltransferase</keyword>
<evidence type="ECO:0000256" key="5">
    <source>
        <dbReference type="ARBA" id="ARBA00022989"/>
    </source>
</evidence>
<feature type="transmembrane region" description="Helical" evidence="10">
    <location>
        <begin position="550"/>
        <end position="570"/>
    </location>
</feature>
<comment type="caution">
    <text evidence="11">The sequence shown here is derived from an EMBL/GenBank/DDBJ whole genome shotgun (WGS) entry which is preliminary data.</text>
</comment>
<feature type="binding site" evidence="9">
    <location>
        <position position="285"/>
    </location>
    <ligand>
        <name>Mn(2+)</name>
        <dbReference type="ChEBI" id="CHEBI:29035"/>
    </ligand>
</feature>
<reference evidence="11 12" key="1">
    <citation type="submission" date="2019-07" db="EMBL/GenBank/DDBJ databases">
        <title>De Novo Assembly of kiwifruit Actinidia rufa.</title>
        <authorList>
            <person name="Sugita-Konishi S."/>
            <person name="Sato K."/>
            <person name="Mori E."/>
            <person name="Abe Y."/>
            <person name="Kisaki G."/>
            <person name="Hamano K."/>
            <person name="Suezawa K."/>
            <person name="Otani M."/>
            <person name="Fukuda T."/>
            <person name="Manabe T."/>
            <person name="Gomi K."/>
            <person name="Tabuchi M."/>
            <person name="Akimitsu K."/>
            <person name="Kataoka I."/>
        </authorList>
    </citation>
    <scope>NUCLEOTIDE SEQUENCE [LARGE SCALE GENOMIC DNA]</scope>
    <source>
        <strain evidence="12">cv. Fuchu</strain>
    </source>
</reference>
<proteinExistence type="predicted"/>
<evidence type="ECO:0000256" key="6">
    <source>
        <dbReference type="ARBA" id="ARBA00023136"/>
    </source>
</evidence>
<feature type="transmembrane region" description="Helical" evidence="10">
    <location>
        <begin position="23"/>
        <end position="42"/>
    </location>
</feature>
<feature type="binding site" evidence="8">
    <location>
        <position position="106"/>
    </location>
    <ligand>
        <name>UDP-alpha-D-glucose</name>
        <dbReference type="ChEBI" id="CHEBI:58885"/>
    </ligand>
</feature>
<feature type="binding site" evidence="8">
    <location>
        <position position="136"/>
    </location>
    <ligand>
        <name>UDP-alpha-D-glucose</name>
        <dbReference type="ChEBI" id="CHEBI:58885"/>
    </ligand>
</feature>
<keyword evidence="7" id="KW-0961">Cell wall biogenesis/degradation</keyword>
<evidence type="ECO:0000256" key="7">
    <source>
        <dbReference type="ARBA" id="ARBA00023316"/>
    </source>
</evidence>
<dbReference type="PANTHER" id="PTHR13301">
    <property type="entry name" value="X-BOX TRANSCRIPTION FACTOR-RELATED"/>
    <property type="match status" value="1"/>
</dbReference>
<dbReference type="InterPro" id="IPR005150">
    <property type="entry name" value="Cellulose_synth"/>
</dbReference>
<evidence type="ECO:0000256" key="3">
    <source>
        <dbReference type="ARBA" id="ARBA00022679"/>
    </source>
</evidence>
<dbReference type="Proteomes" id="UP000585474">
    <property type="component" value="Unassembled WGS sequence"/>
</dbReference>
<comment type="subcellular location">
    <subcellularLocation>
        <location evidence="1">Endomembrane system</location>
        <topology evidence="1">Multi-pass membrane protein</topology>
    </subcellularLocation>
</comment>
<accession>A0A7J0GTR1</accession>
<gene>
    <name evidence="11" type="ORF">Acr_24g0004250</name>
</gene>
<feature type="binding site" evidence="9">
    <location>
        <position position="261"/>
    </location>
    <ligand>
        <name>Mn(2+)</name>
        <dbReference type="ChEBI" id="CHEBI:29035"/>
    </ligand>
</feature>
<keyword evidence="3" id="KW-0808">Transferase</keyword>
<evidence type="ECO:0000313" key="11">
    <source>
        <dbReference type="EMBL" id="GFZ14235.1"/>
    </source>
</evidence>
<evidence type="ECO:0000256" key="10">
    <source>
        <dbReference type="SAM" id="Phobius"/>
    </source>
</evidence>
<protein>
    <submittedName>
        <fullName evidence="11">Cellulose synthase like E1</fullName>
    </submittedName>
</protein>
<evidence type="ECO:0000256" key="2">
    <source>
        <dbReference type="ARBA" id="ARBA00022676"/>
    </source>
</evidence>
<dbReference type="OrthoDB" id="72851at2759"/>
<sequence length="609" mass="69546">MAALTLHTCTVEKTRIIINRIHNLFHFPALLAVLYYRISHLWHGDVPVIAWGLITTAEVVFGFLWILSQAFEWWPVTRTTYLENIPVSDDELPGIDVFVCMADPKKEPILDIMNTVVSAMALDYPPEKLAVYLSDDSGTSATLCAIKEVCSLARCWLPFCRKYGIKTRCPEAYFSRIGDDERVLRSDEFRAEEDEMKSKYKLFKQNVEKANGSDVVNDRPPRVEVIHDNRKDGMNNGDVAKMPLLVYVSREKRPSHPHRFKAGALNALLRISGIMSNGPYLLVLDCDMYCNDPTSARQSMCFHLDPKVSPSLAFVQYPQMFYNLSKNDIYDNQARSTYMVGYSYSSLLESTSTGYLLHCRGWRSVYLYPNRPCFLGCATIDMHDGLVQIMKWSSGLTQLAFSRFSPLTYAVSRMSLIQSMCYGFIMFSPLYSIPNWLYGTVPQICLLSGIPLYPKVSSPWFIAFATVYASSISQHLFEVFYTGGSMRTWWNEHRIGTIRAVTSFFFGVLDIVMKKLGVMKANFRLTNKAIDKDKMEKYEKGKFDFQGADMFMVPLRILAILNLVCFIGGLKRVVFERNLEDFFVQVYVSSMTLATSYPILEELISKIGR</sequence>
<evidence type="ECO:0000256" key="1">
    <source>
        <dbReference type="ARBA" id="ARBA00004127"/>
    </source>
</evidence>
<evidence type="ECO:0000313" key="12">
    <source>
        <dbReference type="Proteomes" id="UP000585474"/>
    </source>
</evidence>
<dbReference type="GO" id="GO:0016020">
    <property type="term" value="C:membrane"/>
    <property type="evidence" value="ECO:0007669"/>
    <property type="project" value="InterPro"/>
</dbReference>
<dbReference type="GO" id="GO:0071555">
    <property type="term" value="P:cell wall organization"/>
    <property type="evidence" value="ECO:0007669"/>
    <property type="project" value="UniProtKB-KW"/>
</dbReference>
<dbReference type="InterPro" id="IPR029044">
    <property type="entry name" value="Nucleotide-diphossugar_trans"/>
</dbReference>
<feature type="transmembrane region" description="Helical" evidence="10">
    <location>
        <begin position="460"/>
        <end position="477"/>
    </location>
</feature>
<keyword evidence="5 10" id="KW-1133">Transmembrane helix</keyword>
<evidence type="ECO:0000256" key="9">
    <source>
        <dbReference type="PIRSR" id="PIRSR605150-3"/>
    </source>
</evidence>
<feature type="transmembrane region" description="Helical" evidence="10">
    <location>
        <begin position="48"/>
        <end position="68"/>
    </location>
</feature>
<dbReference type="GO" id="GO:0016760">
    <property type="term" value="F:cellulose synthase (UDP-forming) activity"/>
    <property type="evidence" value="ECO:0007669"/>
    <property type="project" value="InterPro"/>
</dbReference>
<dbReference type="AlphaFoldDB" id="A0A7J0GTR1"/>
<name>A0A7J0GTR1_9ERIC</name>
<dbReference type="GO" id="GO:0030244">
    <property type="term" value="P:cellulose biosynthetic process"/>
    <property type="evidence" value="ECO:0007669"/>
    <property type="project" value="InterPro"/>
</dbReference>
<evidence type="ECO:0000256" key="8">
    <source>
        <dbReference type="PIRSR" id="PIRSR605150-2"/>
    </source>
</evidence>
<dbReference type="GO" id="GO:0012505">
    <property type="term" value="C:endomembrane system"/>
    <property type="evidence" value="ECO:0007669"/>
    <property type="project" value="UniProtKB-SubCell"/>
</dbReference>
<dbReference type="Gene3D" id="3.90.550.10">
    <property type="entry name" value="Spore Coat Polysaccharide Biosynthesis Protein SpsA, Chain A"/>
    <property type="match status" value="2"/>
</dbReference>
<evidence type="ECO:0000256" key="4">
    <source>
        <dbReference type="ARBA" id="ARBA00022692"/>
    </source>
</evidence>
<keyword evidence="4 10" id="KW-0812">Transmembrane</keyword>
<keyword evidence="6 10" id="KW-0472">Membrane</keyword>
<feature type="binding site" evidence="8">
    <location>
        <position position="107"/>
    </location>
    <ligand>
        <name>UDP-alpha-D-glucose</name>
        <dbReference type="ChEBI" id="CHEBI:58885"/>
    </ligand>
</feature>
<dbReference type="EMBL" id="BJWL01000024">
    <property type="protein sequence ID" value="GFZ14235.1"/>
    <property type="molecule type" value="Genomic_DNA"/>
</dbReference>
<keyword evidence="12" id="KW-1185">Reference proteome</keyword>
<dbReference type="SUPFAM" id="SSF53448">
    <property type="entry name" value="Nucleotide-diphospho-sugar transferases"/>
    <property type="match status" value="1"/>
</dbReference>
<organism evidence="11 12">
    <name type="scientific">Actinidia rufa</name>
    <dbReference type="NCBI Taxonomy" id="165716"/>
    <lineage>
        <taxon>Eukaryota</taxon>
        <taxon>Viridiplantae</taxon>
        <taxon>Streptophyta</taxon>
        <taxon>Embryophyta</taxon>
        <taxon>Tracheophyta</taxon>
        <taxon>Spermatophyta</taxon>
        <taxon>Magnoliopsida</taxon>
        <taxon>eudicotyledons</taxon>
        <taxon>Gunneridae</taxon>
        <taxon>Pentapetalae</taxon>
        <taxon>asterids</taxon>
        <taxon>Ericales</taxon>
        <taxon>Actinidiaceae</taxon>
        <taxon>Actinidia</taxon>
    </lineage>
</organism>